<feature type="region of interest" description="Disordered" evidence="1">
    <location>
        <begin position="1"/>
        <end position="37"/>
    </location>
</feature>
<evidence type="ECO:0000313" key="3">
    <source>
        <dbReference type="Proteomes" id="UP001530377"/>
    </source>
</evidence>
<organism evidence="2 3">
    <name type="scientific">Cyclostephanos tholiformis</name>
    <dbReference type="NCBI Taxonomy" id="382380"/>
    <lineage>
        <taxon>Eukaryota</taxon>
        <taxon>Sar</taxon>
        <taxon>Stramenopiles</taxon>
        <taxon>Ochrophyta</taxon>
        <taxon>Bacillariophyta</taxon>
        <taxon>Coscinodiscophyceae</taxon>
        <taxon>Thalassiosirophycidae</taxon>
        <taxon>Stephanodiscales</taxon>
        <taxon>Stephanodiscaceae</taxon>
        <taxon>Cyclostephanos</taxon>
    </lineage>
</organism>
<evidence type="ECO:0000256" key="1">
    <source>
        <dbReference type="SAM" id="MobiDB-lite"/>
    </source>
</evidence>
<dbReference type="Proteomes" id="UP001530377">
    <property type="component" value="Unassembled WGS sequence"/>
</dbReference>
<accession>A0ABD3SH57</accession>
<protein>
    <submittedName>
        <fullName evidence="2">Uncharacterized protein</fullName>
    </submittedName>
</protein>
<dbReference type="InterPro" id="IPR039992">
    <property type="entry name" value="Sep15_SelM"/>
</dbReference>
<sequence length="223" mass="24390">MLEAAAPPRPLEGGSNDDVLTAPSDTPMGKTTRARGFDPSNLSCDTCALIEESTTIRRLQEETNAAMEGGGGRWRWRWSGTKNRRRANPILRPNESIRGKYQAALLTYDDISLGQYGEMRDFIDGDVDDIRSIKGGDRLRVVKTKGPTGGGGRDVDGMMMFYGMMGGGGGFGGGGPPRLLLFGRQKRGGWTAEDEEEAVETINLRGWKREDVRDMLMTLLPSS</sequence>
<evidence type="ECO:0000313" key="2">
    <source>
        <dbReference type="EMBL" id="KAL3823690.1"/>
    </source>
</evidence>
<dbReference type="EMBL" id="JALLPB020000031">
    <property type="protein sequence ID" value="KAL3823690.1"/>
    <property type="molecule type" value="Genomic_DNA"/>
</dbReference>
<reference evidence="2 3" key="1">
    <citation type="submission" date="2024-10" db="EMBL/GenBank/DDBJ databases">
        <title>Updated reference genomes for cyclostephanoid diatoms.</title>
        <authorList>
            <person name="Roberts W.R."/>
            <person name="Alverson A.J."/>
        </authorList>
    </citation>
    <scope>NUCLEOTIDE SEQUENCE [LARGE SCALE GENOMIC DNA]</scope>
    <source>
        <strain evidence="2 3">AJA228-03</strain>
    </source>
</reference>
<keyword evidence="3" id="KW-1185">Reference proteome</keyword>
<comment type="caution">
    <text evidence="2">The sequence shown here is derived from an EMBL/GenBank/DDBJ whole genome shotgun (WGS) entry which is preliminary data.</text>
</comment>
<proteinExistence type="predicted"/>
<gene>
    <name evidence="2" type="ORF">ACHAXA_007261</name>
</gene>
<dbReference type="PANTHER" id="PTHR13077">
    <property type="entry name" value="SELENOPROTEIN F"/>
    <property type="match status" value="1"/>
</dbReference>
<name>A0ABD3SH57_9STRA</name>
<dbReference type="AlphaFoldDB" id="A0ABD3SH57"/>
<dbReference type="PANTHER" id="PTHR13077:SF6">
    <property type="entry name" value="SELENOPROTEIN F"/>
    <property type="match status" value="1"/>
</dbReference>